<evidence type="ECO:0000256" key="1">
    <source>
        <dbReference type="SAM" id="Phobius"/>
    </source>
</evidence>
<comment type="caution">
    <text evidence="2">The sequence shown here is derived from an EMBL/GenBank/DDBJ whole genome shotgun (WGS) entry which is preliminary data.</text>
</comment>
<dbReference type="EMBL" id="DYVT01000111">
    <property type="protein sequence ID" value="HJF68552.1"/>
    <property type="molecule type" value="Genomic_DNA"/>
</dbReference>
<evidence type="ECO:0000313" key="2">
    <source>
        <dbReference type="EMBL" id="HJF68552.1"/>
    </source>
</evidence>
<dbReference type="Proteomes" id="UP000706163">
    <property type="component" value="Unassembled WGS sequence"/>
</dbReference>
<sequence length="72" mass="8617">MPNNIDRYEFEQYERRIDEKFETLNDKINNLPNIIEDKMKYQIADMKNTQIKWFVGTILVTLGLAGRVFGLY</sequence>
<name>A0A921H1G2_9STAP</name>
<reference evidence="2" key="2">
    <citation type="submission" date="2021-09" db="EMBL/GenBank/DDBJ databases">
        <authorList>
            <person name="Gilroy R."/>
        </authorList>
    </citation>
    <scope>NUCLEOTIDE SEQUENCE</scope>
    <source>
        <strain evidence="2">CHK149-3286</strain>
    </source>
</reference>
<organism evidence="2 3">
    <name type="scientific">Staphylococcus kloosii</name>
    <dbReference type="NCBI Taxonomy" id="29384"/>
    <lineage>
        <taxon>Bacteria</taxon>
        <taxon>Bacillati</taxon>
        <taxon>Bacillota</taxon>
        <taxon>Bacilli</taxon>
        <taxon>Bacillales</taxon>
        <taxon>Staphylococcaceae</taxon>
        <taxon>Staphylococcus</taxon>
    </lineage>
</organism>
<dbReference type="RefSeq" id="WP_278675900.1">
    <property type="nucleotide sequence ID" value="NZ_DYVT01000111.1"/>
</dbReference>
<accession>A0A921H1G2</accession>
<keyword evidence="1" id="KW-0812">Transmembrane</keyword>
<keyword evidence="1" id="KW-1133">Transmembrane helix</keyword>
<proteinExistence type="predicted"/>
<keyword evidence="1" id="KW-0472">Membrane</keyword>
<protein>
    <submittedName>
        <fullName evidence="2">Uncharacterized protein</fullName>
    </submittedName>
</protein>
<dbReference type="AlphaFoldDB" id="A0A921H1G2"/>
<evidence type="ECO:0000313" key="3">
    <source>
        <dbReference type="Proteomes" id="UP000706163"/>
    </source>
</evidence>
<reference evidence="2" key="1">
    <citation type="journal article" date="2021" name="PeerJ">
        <title>Extensive microbial diversity within the chicken gut microbiome revealed by metagenomics and culture.</title>
        <authorList>
            <person name="Gilroy R."/>
            <person name="Ravi A."/>
            <person name="Getino M."/>
            <person name="Pursley I."/>
            <person name="Horton D.L."/>
            <person name="Alikhan N.F."/>
            <person name="Baker D."/>
            <person name="Gharbi K."/>
            <person name="Hall N."/>
            <person name="Watson M."/>
            <person name="Adriaenssens E.M."/>
            <person name="Foster-Nyarko E."/>
            <person name="Jarju S."/>
            <person name="Secka A."/>
            <person name="Antonio M."/>
            <person name="Oren A."/>
            <person name="Chaudhuri R.R."/>
            <person name="La Ragione R."/>
            <person name="Hildebrand F."/>
            <person name="Pallen M.J."/>
        </authorList>
    </citation>
    <scope>NUCLEOTIDE SEQUENCE</scope>
    <source>
        <strain evidence="2">CHK149-3286</strain>
    </source>
</reference>
<feature type="transmembrane region" description="Helical" evidence="1">
    <location>
        <begin position="51"/>
        <end position="70"/>
    </location>
</feature>
<gene>
    <name evidence="2" type="ORF">K8V85_09605</name>
</gene>